<dbReference type="GeneID" id="101386146"/>
<evidence type="ECO:0000256" key="3">
    <source>
        <dbReference type="ARBA" id="ARBA00022475"/>
    </source>
</evidence>
<keyword evidence="3" id="KW-1003">Cell membrane</keyword>
<dbReference type="InterPro" id="IPR027359">
    <property type="entry name" value="Volt_channel_dom_sf"/>
</dbReference>
<keyword evidence="21" id="KW-1185">Reference proteome</keyword>
<feature type="region of interest" description="Disordered" evidence="18">
    <location>
        <begin position="1"/>
        <end position="30"/>
    </location>
</feature>
<dbReference type="SMART" id="SM00225">
    <property type="entry name" value="BTB"/>
    <property type="match status" value="1"/>
</dbReference>
<evidence type="ECO:0000256" key="6">
    <source>
        <dbReference type="ARBA" id="ARBA00022692"/>
    </source>
</evidence>
<evidence type="ECO:0000256" key="15">
    <source>
        <dbReference type="ARBA" id="ARBA00023288"/>
    </source>
</evidence>
<evidence type="ECO:0000256" key="18">
    <source>
        <dbReference type="SAM" id="MobiDB-lite"/>
    </source>
</evidence>
<feature type="transmembrane region" description="Helical" evidence="19">
    <location>
        <begin position="168"/>
        <end position="189"/>
    </location>
</feature>
<keyword evidence="15" id="KW-0449">Lipoprotein</keyword>
<dbReference type="FunFam" id="1.20.120.350:FF:000021">
    <property type="entry name" value="Potassium voltage-gated channel subfamily A member 3"/>
    <property type="match status" value="1"/>
</dbReference>
<keyword evidence="16" id="KW-0407">Ion channel</keyword>
<sequence length="495" mass="56369">MTVMSGENVDEASAAPGHPQDGSYPRPAEHDDHECCERVVINISGLRFETQLKTLAQFPNTLLGNPKKRMRYFDPLRNEYFFDRNRPSFDAILYYYQSGGRLRRPVNVPLDMFSEEIKFYELGEEAMEKFREDEGFIKEEERPLPEKEYQRQVWLLFEYPESSGPARVIAIVSVMVILISIVIFCLETLPELKDDKDFTGTVHHIDNTTVIYNSNIFTDPFFIVETLCIIWFSFELVVRFFACPSKTDFFKNIMNFIDIVAIIPYFITLGTEIAEQEGNQKGEQATSLAILRVIRLVRVFRIFKLSRHSKGLQILGQTLKASMRELGLLIFFLFIGVILFSSAVYFAEAEEAESHFSSIPDAFWWAVVSMTTVGYGDMYPVTIGGKIVGSLCAIAGVLTIALPVPVIVSNFNYFYHRETEGEEQAQLLHVSSPNLASDSDLSRRSSSTISKSEYMEIEEDMNNSIAHYRQANIRTGNCTTANQNCVNKSKLLTDV</sequence>
<dbReference type="InterPro" id="IPR004048">
    <property type="entry name" value="K_chnl_volt-dep_Kv1.1"/>
</dbReference>
<keyword evidence="4" id="KW-0633">Potassium transport</keyword>
<dbReference type="InterPro" id="IPR005821">
    <property type="entry name" value="Ion_trans_dom"/>
</dbReference>
<evidence type="ECO:0000256" key="19">
    <source>
        <dbReference type="SAM" id="Phobius"/>
    </source>
</evidence>
<dbReference type="InterPro" id="IPR003131">
    <property type="entry name" value="T1-type_BTB"/>
</dbReference>
<protein>
    <submittedName>
        <fullName evidence="22">Potassium voltage-gated channel subfamily A member 1</fullName>
    </submittedName>
</protein>
<evidence type="ECO:0000256" key="12">
    <source>
        <dbReference type="ARBA" id="ARBA00023136"/>
    </source>
</evidence>
<keyword evidence="10 19" id="KW-1133">Transmembrane helix</keyword>
<evidence type="ECO:0000256" key="17">
    <source>
        <dbReference type="ARBA" id="ARBA00034430"/>
    </source>
</evidence>
<keyword evidence="11" id="KW-0406">Ion transport</keyword>
<evidence type="ECO:0000256" key="10">
    <source>
        <dbReference type="ARBA" id="ARBA00022989"/>
    </source>
</evidence>
<dbReference type="PANTHER" id="PTHR11537:SF24">
    <property type="entry name" value="POTASSIUM VOLTAGE-GATED CHANNEL SUBFAMILY A MEMBER 1"/>
    <property type="match status" value="1"/>
</dbReference>
<evidence type="ECO:0000256" key="13">
    <source>
        <dbReference type="ARBA" id="ARBA00023139"/>
    </source>
</evidence>
<evidence type="ECO:0000256" key="16">
    <source>
        <dbReference type="ARBA" id="ARBA00023303"/>
    </source>
</evidence>
<dbReference type="CTD" id="3736"/>
<dbReference type="InterPro" id="IPR028325">
    <property type="entry name" value="VG_K_chnl"/>
</dbReference>
<keyword evidence="8" id="KW-0851">Voltage-gated channel</keyword>
<dbReference type="Gene3D" id="1.20.120.350">
    <property type="entry name" value="Voltage-gated potassium channels. Chain C"/>
    <property type="match status" value="1"/>
</dbReference>
<dbReference type="Pfam" id="PF00520">
    <property type="entry name" value="Ion_trans"/>
    <property type="match status" value="1"/>
</dbReference>
<keyword evidence="9" id="KW-0630">Potassium</keyword>
<dbReference type="InterPro" id="IPR011333">
    <property type="entry name" value="SKP1/BTB/POZ_sf"/>
</dbReference>
<dbReference type="STRING" id="9708.A0A2U3WVM7"/>
<organism evidence="21 22">
    <name type="scientific">Odobenus rosmarus divergens</name>
    <name type="common">Pacific walrus</name>
    <dbReference type="NCBI Taxonomy" id="9708"/>
    <lineage>
        <taxon>Eukaryota</taxon>
        <taxon>Metazoa</taxon>
        <taxon>Chordata</taxon>
        <taxon>Craniata</taxon>
        <taxon>Vertebrata</taxon>
        <taxon>Euteleostomi</taxon>
        <taxon>Mammalia</taxon>
        <taxon>Eutheria</taxon>
        <taxon>Laurasiatheria</taxon>
        <taxon>Carnivora</taxon>
        <taxon>Caniformia</taxon>
        <taxon>Pinnipedia</taxon>
        <taxon>Odobenidae</taxon>
        <taxon>Odobenus</taxon>
    </lineage>
</organism>
<name>A0A2U3WVM7_ODORO</name>
<dbReference type="PRINTS" id="PR00169">
    <property type="entry name" value="KCHANNEL"/>
</dbReference>
<feature type="transmembrane region" description="Helical" evidence="19">
    <location>
        <begin position="326"/>
        <end position="347"/>
    </location>
</feature>
<dbReference type="Gene3D" id="3.30.710.10">
    <property type="entry name" value="Potassium Channel Kv1.1, Chain A"/>
    <property type="match status" value="1"/>
</dbReference>
<keyword evidence="14" id="KW-0325">Glycoprotein</keyword>
<evidence type="ECO:0000313" key="22">
    <source>
        <dbReference type="RefSeq" id="XP_004413428.1"/>
    </source>
</evidence>
<dbReference type="GO" id="GO:0033270">
    <property type="term" value="C:paranode region of axon"/>
    <property type="evidence" value="ECO:0007669"/>
    <property type="project" value="TreeGrafter"/>
</dbReference>
<dbReference type="GO" id="GO:0001508">
    <property type="term" value="P:action potential"/>
    <property type="evidence" value="ECO:0007669"/>
    <property type="project" value="TreeGrafter"/>
</dbReference>
<keyword evidence="2" id="KW-0813">Transport</keyword>
<proteinExistence type="predicted"/>
<dbReference type="Pfam" id="PF02214">
    <property type="entry name" value="BTB_2"/>
    <property type="match status" value="1"/>
</dbReference>
<dbReference type="GO" id="GO:0044224">
    <property type="term" value="C:juxtaparanode region of axon"/>
    <property type="evidence" value="ECO:0007669"/>
    <property type="project" value="TreeGrafter"/>
</dbReference>
<evidence type="ECO:0000259" key="20">
    <source>
        <dbReference type="SMART" id="SM00225"/>
    </source>
</evidence>
<evidence type="ECO:0000256" key="11">
    <source>
        <dbReference type="ARBA" id="ARBA00023065"/>
    </source>
</evidence>
<accession>A0A2U3WVM7</accession>
<evidence type="ECO:0000256" key="14">
    <source>
        <dbReference type="ARBA" id="ARBA00023180"/>
    </source>
</evidence>
<evidence type="ECO:0000256" key="9">
    <source>
        <dbReference type="ARBA" id="ARBA00022958"/>
    </source>
</evidence>
<dbReference type="GO" id="GO:0051260">
    <property type="term" value="P:protein homooligomerization"/>
    <property type="evidence" value="ECO:0007669"/>
    <property type="project" value="InterPro"/>
</dbReference>
<feature type="domain" description="BTB" evidence="20">
    <location>
        <begin position="37"/>
        <end position="137"/>
    </location>
</feature>
<dbReference type="GO" id="GO:0043025">
    <property type="term" value="C:neuronal cell body"/>
    <property type="evidence" value="ECO:0007669"/>
    <property type="project" value="TreeGrafter"/>
</dbReference>
<evidence type="ECO:0000256" key="7">
    <source>
        <dbReference type="ARBA" id="ARBA00022826"/>
    </source>
</evidence>
<evidence type="ECO:0000256" key="1">
    <source>
        <dbReference type="ARBA" id="ARBA00004651"/>
    </source>
</evidence>
<keyword evidence="5" id="KW-0597">Phosphoprotein</keyword>
<dbReference type="KEGG" id="oro:101386146"/>
<dbReference type="PRINTS" id="PR01496">
    <property type="entry name" value="SHAKERCHANEL"/>
</dbReference>
<dbReference type="FunFam" id="3.30.710.10:FF:000007">
    <property type="entry name" value="Potassium voltage-gated channel subfamily A member 2"/>
    <property type="match status" value="1"/>
</dbReference>
<gene>
    <name evidence="22" type="primary">KCNA1</name>
</gene>
<keyword evidence="7" id="KW-0631">Potassium channel</keyword>
<dbReference type="PANTHER" id="PTHR11537">
    <property type="entry name" value="VOLTAGE-GATED POTASSIUM CHANNEL"/>
    <property type="match status" value="1"/>
</dbReference>
<dbReference type="Gene3D" id="1.10.287.70">
    <property type="match status" value="1"/>
</dbReference>
<dbReference type="FunCoup" id="A0A2U3WVM7">
    <property type="interactions" value="8"/>
</dbReference>
<evidence type="ECO:0000256" key="4">
    <source>
        <dbReference type="ARBA" id="ARBA00022538"/>
    </source>
</evidence>
<dbReference type="GO" id="GO:0045202">
    <property type="term" value="C:synapse"/>
    <property type="evidence" value="ECO:0007669"/>
    <property type="project" value="TreeGrafter"/>
</dbReference>
<reference evidence="22" key="1">
    <citation type="submission" date="2025-08" db="UniProtKB">
        <authorList>
            <consortium name="RefSeq"/>
        </authorList>
    </citation>
    <scope>IDENTIFICATION</scope>
</reference>
<dbReference type="FunFam" id="1.10.287.70:FF:000002">
    <property type="entry name" value="Potassium voltage-gated channel subfamily a member"/>
    <property type="match status" value="1"/>
</dbReference>
<dbReference type="RefSeq" id="XP_004413428.1">
    <property type="nucleotide sequence ID" value="XM_004413371.2"/>
</dbReference>
<dbReference type="GO" id="GO:0005251">
    <property type="term" value="F:delayed rectifier potassium channel activity"/>
    <property type="evidence" value="ECO:0007669"/>
    <property type="project" value="TreeGrafter"/>
</dbReference>
<dbReference type="AlphaFoldDB" id="A0A2U3WVM7"/>
<dbReference type="Proteomes" id="UP000245340">
    <property type="component" value="Unplaced"/>
</dbReference>
<dbReference type="SUPFAM" id="SSF81324">
    <property type="entry name" value="Voltage-gated potassium channels"/>
    <property type="match status" value="1"/>
</dbReference>
<dbReference type="PRINTS" id="PR01508">
    <property type="entry name" value="KV11CHANNEL"/>
</dbReference>
<evidence type="ECO:0000256" key="2">
    <source>
        <dbReference type="ARBA" id="ARBA00022448"/>
    </source>
</evidence>
<evidence type="ECO:0000256" key="8">
    <source>
        <dbReference type="ARBA" id="ARBA00022882"/>
    </source>
</evidence>
<dbReference type="PRINTS" id="PR01491">
    <property type="entry name" value="KVCHANNEL"/>
</dbReference>
<comment type="catalytic activity">
    <reaction evidence="17">
        <text>K(+)(in) = K(+)(out)</text>
        <dbReference type="Rhea" id="RHEA:29463"/>
        <dbReference type="ChEBI" id="CHEBI:29103"/>
    </reaction>
</comment>
<dbReference type="InterPro" id="IPR003972">
    <property type="entry name" value="K_chnl_volt-dep_Kv1"/>
</dbReference>
<feature type="transmembrane region" description="Helical" evidence="19">
    <location>
        <begin position="221"/>
        <end position="242"/>
    </location>
</feature>
<dbReference type="GO" id="GO:0008076">
    <property type="term" value="C:voltage-gated potassium channel complex"/>
    <property type="evidence" value="ECO:0007669"/>
    <property type="project" value="InterPro"/>
</dbReference>
<dbReference type="GO" id="GO:0030425">
    <property type="term" value="C:dendrite"/>
    <property type="evidence" value="ECO:0007669"/>
    <property type="project" value="TreeGrafter"/>
</dbReference>
<dbReference type="OrthoDB" id="415460at2759"/>
<evidence type="ECO:0000256" key="5">
    <source>
        <dbReference type="ARBA" id="ARBA00022553"/>
    </source>
</evidence>
<keyword evidence="13" id="KW-0564">Palmitate</keyword>
<evidence type="ECO:0000313" key="21">
    <source>
        <dbReference type="Proteomes" id="UP000245340"/>
    </source>
</evidence>
<keyword evidence="12 19" id="KW-0472">Membrane</keyword>
<feature type="transmembrane region" description="Helical" evidence="19">
    <location>
        <begin position="387"/>
        <end position="408"/>
    </location>
</feature>
<keyword evidence="6 19" id="KW-0812">Transmembrane</keyword>
<dbReference type="InterPro" id="IPR000210">
    <property type="entry name" value="BTB/POZ_dom"/>
</dbReference>
<dbReference type="SUPFAM" id="SSF54695">
    <property type="entry name" value="POZ domain"/>
    <property type="match status" value="1"/>
</dbReference>
<dbReference type="InterPro" id="IPR003968">
    <property type="entry name" value="K_chnl_volt-dep_Kv"/>
</dbReference>
<comment type="subcellular location">
    <subcellularLocation>
        <location evidence="1">Cell membrane</location>
        <topology evidence="1">Multi-pass membrane protein</topology>
    </subcellularLocation>
</comment>
<dbReference type="InParanoid" id="A0A2U3WVM7"/>